<evidence type="ECO:0000313" key="3">
    <source>
        <dbReference type="EMBL" id="KAK1380986.1"/>
    </source>
</evidence>
<dbReference type="AlphaFoldDB" id="A0AAD8MPT6"/>
<keyword evidence="4" id="KW-1185">Reference proteome</keyword>
<protein>
    <submittedName>
        <fullName evidence="3">Uncharacterized protein</fullName>
    </submittedName>
</protein>
<evidence type="ECO:0000313" key="4">
    <source>
        <dbReference type="Proteomes" id="UP001237642"/>
    </source>
</evidence>
<accession>A0AAD8MPT6</accession>
<evidence type="ECO:0000256" key="2">
    <source>
        <dbReference type="SAM" id="MobiDB-lite"/>
    </source>
</evidence>
<reference evidence="3" key="1">
    <citation type="submission" date="2023-02" db="EMBL/GenBank/DDBJ databases">
        <title>Genome of toxic invasive species Heracleum sosnowskyi carries increased number of genes despite the absence of recent whole-genome duplications.</title>
        <authorList>
            <person name="Schelkunov M."/>
            <person name="Shtratnikova V."/>
            <person name="Makarenko M."/>
            <person name="Klepikova A."/>
            <person name="Omelchenko D."/>
            <person name="Novikova G."/>
            <person name="Obukhova E."/>
            <person name="Bogdanov V."/>
            <person name="Penin A."/>
            <person name="Logacheva M."/>
        </authorList>
    </citation>
    <scope>NUCLEOTIDE SEQUENCE</scope>
    <source>
        <strain evidence="3">Hsosn_3</strain>
        <tissue evidence="3">Leaf</tissue>
    </source>
</reference>
<dbReference type="EMBL" id="JAUIZM010000006">
    <property type="protein sequence ID" value="KAK1380986.1"/>
    <property type="molecule type" value="Genomic_DNA"/>
</dbReference>
<sequence>MSSSSNNTRAGNAAHVASGKRKITGDEVGSSSKRVALELIPTHPNHDANVGLKNQSGTSFPNCGPYETSVQSVPRETPEDPFYRFLKSQYDTMRVTCKQYLNNKYNDLARQAEHRASTICREKDLEMADLKNMISCFQEKLASKNEVIDQKNTELDNIRRRNIELEEQVEQYKSQVEIWKVKVEKAKRCCGMPHLVLDARPLAAVKMRRIPLCRPWGRRGRIELWKANRGFCVFVRPKSHTNVEIDISCCTNDFCFYNRI</sequence>
<proteinExistence type="predicted"/>
<feature type="coiled-coil region" evidence="1">
    <location>
        <begin position="141"/>
        <end position="182"/>
    </location>
</feature>
<name>A0AAD8MPT6_9APIA</name>
<feature type="compositionally biased region" description="Polar residues" evidence="2">
    <location>
        <begin position="1"/>
        <end position="10"/>
    </location>
</feature>
<feature type="region of interest" description="Disordered" evidence="2">
    <location>
        <begin position="1"/>
        <end position="30"/>
    </location>
</feature>
<gene>
    <name evidence="3" type="ORF">POM88_027730</name>
</gene>
<comment type="caution">
    <text evidence="3">The sequence shown here is derived from an EMBL/GenBank/DDBJ whole genome shotgun (WGS) entry which is preliminary data.</text>
</comment>
<keyword evidence="1" id="KW-0175">Coiled coil</keyword>
<evidence type="ECO:0000256" key="1">
    <source>
        <dbReference type="SAM" id="Coils"/>
    </source>
</evidence>
<organism evidence="3 4">
    <name type="scientific">Heracleum sosnowskyi</name>
    <dbReference type="NCBI Taxonomy" id="360622"/>
    <lineage>
        <taxon>Eukaryota</taxon>
        <taxon>Viridiplantae</taxon>
        <taxon>Streptophyta</taxon>
        <taxon>Embryophyta</taxon>
        <taxon>Tracheophyta</taxon>
        <taxon>Spermatophyta</taxon>
        <taxon>Magnoliopsida</taxon>
        <taxon>eudicotyledons</taxon>
        <taxon>Gunneridae</taxon>
        <taxon>Pentapetalae</taxon>
        <taxon>asterids</taxon>
        <taxon>campanulids</taxon>
        <taxon>Apiales</taxon>
        <taxon>Apiaceae</taxon>
        <taxon>Apioideae</taxon>
        <taxon>apioid superclade</taxon>
        <taxon>Tordylieae</taxon>
        <taxon>Tordyliinae</taxon>
        <taxon>Heracleum</taxon>
    </lineage>
</organism>
<dbReference type="Proteomes" id="UP001237642">
    <property type="component" value="Unassembled WGS sequence"/>
</dbReference>
<reference evidence="3" key="2">
    <citation type="submission" date="2023-05" db="EMBL/GenBank/DDBJ databases">
        <authorList>
            <person name="Schelkunov M.I."/>
        </authorList>
    </citation>
    <scope>NUCLEOTIDE SEQUENCE</scope>
    <source>
        <strain evidence="3">Hsosn_3</strain>
        <tissue evidence="3">Leaf</tissue>
    </source>
</reference>